<organism evidence="1 2">
    <name type="scientific">Engelhardtia mirabilis</name>
    <dbReference type="NCBI Taxonomy" id="2528011"/>
    <lineage>
        <taxon>Bacteria</taxon>
        <taxon>Pseudomonadati</taxon>
        <taxon>Planctomycetota</taxon>
        <taxon>Planctomycetia</taxon>
        <taxon>Planctomycetia incertae sedis</taxon>
        <taxon>Engelhardtia</taxon>
    </lineage>
</organism>
<sequence>MSNLLVLASLLTPLAIPSPVAPPGQATTLGGGCQSQFTSSEYNGSGVNPDILDSAFGPFIVPGFTGSWDTCTDFSAFTPGSLAILAVGFGATSGIVLDGGEILVDPTLPTINYFYFIGGAELECLSPGITYDPVLCGLDVYAQWVIFDGLPAGYTLTNAIHGTIGSV</sequence>
<dbReference type="EMBL" id="CP036287">
    <property type="protein sequence ID" value="QDU65203.1"/>
    <property type="molecule type" value="Genomic_DNA"/>
</dbReference>
<accession>A0A518BE98</accession>
<evidence type="ECO:0000313" key="2">
    <source>
        <dbReference type="Proteomes" id="UP000316921"/>
    </source>
</evidence>
<dbReference type="KEGG" id="pbap:Pla133_02670"/>
<name>A0A518BE98_9BACT</name>
<proteinExistence type="predicted"/>
<dbReference type="Proteomes" id="UP000316921">
    <property type="component" value="Chromosome"/>
</dbReference>
<dbReference type="AlphaFoldDB" id="A0A518BE98"/>
<evidence type="ECO:0000313" key="1">
    <source>
        <dbReference type="EMBL" id="QDU65203.1"/>
    </source>
</evidence>
<gene>
    <name evidence="1" type="ORF">Pla133_02670</name>
</gene>
<protein>
    <submittedName>
        <fullName evidence="1">Uncharacterized protein</fullName>
    </submittedName>
</protein>
<keyword evidence="2" id="KW-1185">Reference proteome</keyword>
<dbReference type="RefSeq" id="WP_145061586.1">
    <property type="nucleotide sequence ID" value="NZ_CP036287.1"/>
</dbReference>
<reference evidence="1 2" key="1">
    <citation type="submission" date="2019-02" db="EMBL/GenBank/DDBJ databases">
        <title>Deep-cultivation of Planctomycetes and their phenomic and genomic characterization uncovers novel biology.</title>
        <authorList>
            <person name="Wiegand S."/>
            <person name="Jogler M."/>
            <person name="Boedeker C."/>
            <person name="Pinto D."/>
            <person name="Vollmers J."/>
            <person name="Rivas-Marin E."/>
            <person name="Kohn T."/>
            <person name="Peeters S.H."/>
            <person name="Heuer A."/>
            <person name="Rast P."/>
            <person name="Oberbeckmann S."/>
            <person name="Bunk B."/>
            <person name="Jeske O."/>
            <person name="Meyerdierks A."/>
            <person name="Storesund J.E."/>
            <person name="Kallscheuer N."/>
            <person name="Luecker S."/>
            <person name="Lage O.M."/>
            <person name="Pohl T."/>
            <person name="Merkel B.J."/>
            <person name="Hornburger P."/>
            <person name="Mueller R.-W."/>
            <person name="Bruemmer F."/>
            <person name="Labrenz M."/>
            <person name="Spormann A.M."/>
            <person name="Op den Camp H."/>
            <person name="Overmann J."/>
            <person name="Amann R."/>
            <person name="Jetten M.S.M."/>
            <person name="Mascher T."/>
            <person name="Medema M.H."/>
            <person name="Devos D.P."/>
            <person name="Kaster A.-K."/>
            <person name="Ovreas L."/>
            <person name="Rohde M."/>
            <person name="Galperin M.Y."/>
            <person name="Jogler C."/>
        </authorList>
    </citation>
    <scope>NUCLEOTIDE SEQUENCE [LARGE SCALE GENOMIC DNA]</scope>
    <source>
        <strain evidence="1 2">Pla133</strain>
    </source>
</reference>